<feature type="compositionally biased region" description="Polar residues" evidence="3">
    <location>
        <begin position="28"/>
        <end position="39"/>
    </location>
</feature>
<dbReference type="InterPro" id="IPR052055">
    <property type="entry name" value="Hepadnavirus_pol/RT"/>
</dbReference>
<protein>
    <submittedName>
        <fullName evidence="6">Transposition, RNA-mediated</fullName>
    </submittedName>
</protein>
<keyword evidence="1" id="KW-0238">DNA-binding</keyword>
<organism evidence="6 7">
    <name type="scientific">Lyophyllum shimeji</name>
    <name type="common">Hon-shimeji</name>
    <name type="synonym">Tricholoma shimeji</name>
    <dbReference type="NCBI Taxonomy" id="47721"/>
    <lineage>
        <taxon>Eukaryota</taxon>
        <taxon>Fungi</taxon>
        <taxon>Dikarya</taxon>
        <taxon>Basidiomycota</taxon>
        <taxon>Agaricomycotina</taxon>
        <taxon>Agaricomycetes</taxon>
        <taxon>Agaricomycetidae</taxon>
        <taxon>Agaricales</taxon>
        <taxon>Tricholomatineae</taxon>
        <taxon>Lyophyllaceae</taxon>
        <taxon>Lyophyllum</taxon>
    </lineage>
</organism>
<dbReference type="Gene3D" id="3.10.10.10">
    <property type="entry name" value="HIV Type 1 Reverse Transcriptase, subunit A, domain 1"/>
    <property type="match status" value="1"/>
</dbReference>
<dbReference type="InterPro" id="IPR043128">
    <property type="entry name" value="Rev_trsase/Diguanyl_cyclase"/>
</dbReference>
<gene>
    <name evidence="5" type="ORF">LshimejAT787_2200910</name>
    <name evidence="6" type="ORF">LshimejAT787_3700050</name>
</gene>
<dbReference type="Proteomes" id="UP001063166">
    <property type="component" value="Unassembled WGS sequence"/>
</dbReference>
<dbReference type="EMBL" id="BRPK01000037">
    <property type="protein sequence ID" value="GLB45902.1"/>
    <property type="molecule type" value="Genomic_DNA"/>
</dbReference>
<name>A0A9P3Q320_LYOSH</name>
<evidence type="ECO:0000256" key="1">
    <source>
        <dbReference type="ARBA" id="ARBA00023125"/>
    </source>
</evidence>
<dbReference type="PANTHER" id="PTHR33050:SF8">
    <property type="entry name" value="REVERSE TRANSCRIPTASE DOMAIN-CONTAINING PROTEIN"/>
    <property type="match status" value="1"/>
</dbReference>
<dbReference type="Pfam" id="PF00078">
    <property type="entry name" value="RVT_1"/>
    <property type="match status" value="1"/>
</dbReference>
<feature type="domain" description="Reverse transcriptase" evidence="4">
    <location>
        <begin position="113"/>
        <end position="309"/>
    </location>
</feature>
<evidence type="ECO:0000313" key="6">
    <source>
        <dbReference type="EMBL" id="GLB45902.1"/>
    </source>
</evidence>
<reference evidence="6" key="1">
    <citation type="submission" date="2022-07" db="EMBL/GenBank/DDBJ databases">
        <title>The genome of Lyophyllum shimeji provides insight into the initial evolution of ectomycorrhizal fungal genome.</title>
        <authorList>
            <person name="Kobayashi Y."/>
            <person name="Shibata T."/>
            <person name="Hirakawa H."/>
            <person name="Shigenobu S."/>
            <person name="Nishiyama T."/>
            <person name="Yamada A."/>
            <person name="Hasebe M."/>
            <person name="Kawaguchi M."/>
        </authorList>
    </citation>
    <scope>NUCLEOTIDE SEQUENCE</scope>
    <source>
        <strain evidence="6">AT787</strain>
    </source>
</reference>
<proteinExistence type="predicted"/>
<dbReference type="SUPFAM" id="SSF56349">
    <property type="entry name" value="DNA breaking-rejoining enzymes"/>
    <property type="match status" value="1"/>
</dbReference>
<dbReference type="InterPro" id="IPR013762">
    <property type="entry name" value="Integrase-like_cat_sf"/>
</dbReference>
<evidence type="ECO:0000313" key="5">
    <source>
        <dbReference type="EMBL" id="GLB45428.1"/>
    </source>
</evidence>
<dbReference type="GO" id="GO:0003677">
    <property type="term" value="F:DNA binding"/>
    <property type="evidence" value="ECO:0007669"/>
    <property type="project" value="UniProtKB-KW"/>
</dbReference>
<dbReference type="InterPro" id="IPR011010">
    <property type="entry name" value="DNA_brk_join_enz"/>
</dbReference>
<dbReference type="Gene3D" id="1.10.150.130">
    <property type="match status" value="1"/>
</dbReference>
<dbReference type="EMBL" id="BRPK01000022">
    <property type="protein sequence ID" value="GLB45428.1"/>
    <property type="molecule type" value="Genomic_DNA"/>
</dbReference>
<keyword evidence="2" id="KW-0233">DNA recombination</keyword>
<dbReference type="SUPFAM" id="SSF56672">
    <property type="entry name" value="DNA/RNA polymerases"/>
    <property type="match status" value="1"/>
</dbReference>
<feature type="region of interest" description="Disordered" evidence="3">
    <location>
        <begin position="1"/>
        <end position="39"/>
    </location>
</feature>
<sequence>MLASLPHARLFPPGPPPPARPNTRPRANSTPPSSSQLPKVSSTLNRAAWAFHLAEYPDRPFVSSLLHIIDYGANIGFVGPEYEQMSSNLRSAFEFPDSVDAAIAANVAAGRAHGPFPKPPFPDFRSSPLGSITRKRSSKRRLINHLSWPEGQSVNDGIPDAEASISYDFFSSAAEDLVASGRGSLLGKLDLRDAFKHIPARRADWHLLGYTWREALWYDIVLVFGLRSAPYIFNLFAEALHWIIRRHIPGALRHYLDDFLPIFPPSVPYATAQAALEWIQALGSQLGLSFQDAKTLGPATQIEFLGLELDSAAMETRLPPEKLAILAELLTVWKSKASCTLADLQELIGFLQFAAQVIPMARAFIRRLIDFSMAFRSRFSCRRIPASARADLTWWTTFAASWNGVHLLAPPRTVLHIHTDASGTKGIGGVFRNHWFSARVPRRHKHKDIQFKELLAVAEAVDRWGDQLRGAHVVFHVDNDDVVVALTKFTNRSPHTMDLLRRFLMKTASLDLTFSAVWLSSAQNALADFASPYLEAPPADWYDRNPFYSRRVAFYLWYGLASSTRRTYSTGQKSFLNFAVLNGFAAPHAIPATQPAIMEWVCSLAGRVEPKTIKAYLSHVRSLHVDNDLPFAVTEAPVVQRLIRGIKRFHGERDRKPKLPITLNILTTILSAFDSAAASNDDSLMLGAACRAAFAGFLRCGEFTVRSEEKFSPAVHLTRSSVSFHPSFADATFCRIELPASKTDPFRKGVSVVLAAAPGAVTCPVAALKRMFTEQPAPPHAPLFMRRSGKPLTRGFFIESVRSALLAAGFEANQYAGQSFRRGAATSAANAGYSEVEIQQLGRWRSDAYKLYIEVPATRILHMSSLLHWVQPSATIFEPPVLQAAIPPLA</sequence>
<feature type="compositionally biased region" description="Low complexity" evidence="3">
    <location>
        <begin position="1"/>
        <end position="11"/>
    </location>
</feature>
<evidence type="ECO:0000256" key="3">
    <source>
        <dbReference type="SAM" id="MobiDB-lite"/>
    </source>
</evidence>
<accession>A0A9P3Q320</accession>
<evidence type="ECO:0000259" key="4">
    <source>
        <dbReference type="PROSITE" id="PS50878"/>
    </source>
</evidence>
<dbReference type="OrthoDB" id="3067625at2759"/>
<evidence type="ECO:0000256" key="2">
    <source>
        <dbReference type="ARBA" id="ARBA00023172"/>
    </source>
</evidence>
<dbReference type="InterPro" id="IPR000477">
    <property type="entry name" value="RT_dom"/>
</dbReference>
<dbReference type="PROSITE" id="PS50878">
    <property type="entry name" value="RT_POL"/>
    <property type="match status" value="1"/>
</dbReference>
<dbReference type="AlphaFoldDB" id="A0A9P3Q320"/>
<evidence type="ECO:0000313" key="7">
    <source>
        <dbReference type="Proteomes" id="UP001063166"/>
    </source>
</evidence>
<dbReference type="InterPro" id="IPR043502">
    <property type="entry name" value="DNA/RNA_pol_sf"/>
</dbReference>
<dbReference type="GO" id="GO:0015074">
    <property type="term" value="P:DNA integration"/>
    <property type="evidence" value="ECO:0007669"/>
    <property type="project" value="InterPro"/>
</dbReference>
<comment type="caution">
    <text evidence="6">The sequence shown here is derived from an EMBL/GenBank/DDBJ whole genome shotgun (WGS) entry which is preliminary data.</text>
</comment>
<dbReference type="Gene3D" id="3.30.70.270">
    <property type="match status" value="1"/>
</dbReference>
<dbReference type="InterPro" id="IPR010998">
    <property type="entry name" value="Integrase_recombinase_N"/>
</dbReference>
<dbReference type="PANTHER" id="PTHR33050">
    <property type="entry name" value="REVERSE TRANSCRIPTASE DOMAIN-CONTAINING PROTEIN"/>
    <property type="match status" value="1"/>
</dbReference>
<keyword evidence="7" id="KW-1185">Reference proteome</keyword>
<dbReference type="Gene3D" id="1.10.443.10">
    <property type="entry name" value="Intergrase catalytic core"/>
    <property type="match status" value="1"/>
</dbReference>
<dbReference type="GO" id="GO:0006310">
    <property type="term" value="P:DNA recombination"/>
    <property type="evidence" value="ECO:0007669"/>
    <property type="project" value="UniProtKB-KW"/>
</dbReference>
<dbReference type="CDD" id="cd09275">
    <property type="entry name" value="RNase_HI_RT_DIRS1"/>
    <property type="match status" value="1"/>
</dbReference>
<dbReference type="SUPFAM" id="SSF47823">
    <property type="entry name" value="lambda integrase-like, N-terminal domain"/>
    <property type="match status" value="1"/>
</dbReference>